<keyword evidence="1" id="KW-0472">Membrane</keyword>
<reference evidence="3" key="3">
    <citation type="submission" date="2020-12" db="UniProtKB">
        <authorList>
            <consortium name="EnsemblPlants"/>
        </authorList>
    </citation>
    <scope>IDENTIFICATION</scope>
</reference>
<keyword evidence="4" id="KW-1185">Reference proteome</keyword>
<reference evidence="2 4" key="2">
    <citation type="journal article" date="2018" name="Plant J.">
        <title>The Physcomitrella patens chromosome-scale assembly reveals moss genome structure and evolution.</title>
        <authorList>
            <person name="Lang D."/>
            <person name="Ullrich K.K."/>
            <person name="Murat F."/>
            <person name="Fuchs J."/>
            <person name="Jenkins J."/>
            <person name="Haas F.B."/>
            <person name="Piednoel M."/>
            <person name="Gundlach H."/>
            <person name="Van Bel M."/>
            <person name="Meyberg R."/>
            <person name="Vives C."/>
            <person name="Morata J."/>
            <person name="Symeonidi A."/>
            <person name="Hiss M."/>
            <person name="Muchero W."/>
            <person name="Kamisugi Y."/>
            <person name="Saleh O."/>
            <person name="Blanc G."/>
            <person name="Decker E.L."/>
            <person name="van Gessel N."/>
            <person name="Grimwood J."/>
            <person name="Hayes R.D."/>
            <person name="Graham S.W."/>
            <person name="Gunter L.E."/>
            <person name="McDaniel S.F."/>
            <person name="Hoernstein S.N.W."/>
            <person name="Larsson A."/>
            <person name="Li F.W."/>
            <person name="Perroud P.F."/>
            <person name="Phillips J."/>
            <person name="Ranjan P."/>
            <person name="Rokshar D.S."/>
            <person name="Rothfels C.J."/>
            <person name="Schneider L."/>
            <person name="Shu S."/>
            <person name="Stevenson D.W."/>
            <person name="Thummler F."/>
            <person name="Tillich M."/>
            <person name="Villarreal Aguilar J.C."/>
            <person name="Widiez T."/>
            <person name="Wong G.K."/>
            <person name="Wymore A."/>
            <person name="Zhang Y."/>
            <person name="Zimmer A.D."/>
            <person name="Quatrano R.S."/>
            <person name="Mayer K.F.X."/>
            <person name="Goodstein D."/>
            <person name="Casacuberta J.M."/>
            <person name="Vandepoele K."/>
            <person name="Reski R."/>
            <person name="Cuming A.C."/>
            <person name="Tuskan G.A."/>
            <person name="Maumus F."/>
            <person name="Salse J."/>
            <person name="Schmutz J."/>
            <person name="Rensing S.A."/>
        </authorList>
    </citation>
    <scope>NUCLEOTIDE SEQUENCE [LARGE SCALE GENOMIC DNA]</scope>
    <source>
        <strain evidence="3 4">cv. Gransden 2004</strain>
    </source>
</reference>
<dbReference type="Gramene" id="Pp3c2_11289V3.1">
    <property type="protein sequence ID" value="PAC:32934659.CDS.1"/>
    <property type="gene ID" value="Pp3c2_11289"/>
</dbReference>
<dbReference type="InParanoid" id="A0A2K1L147"/>
<evidence type="ECO:0000313" key="2">
    <source>
        <dbReference type="EMBL" id="PNR59745.1"/>
    </source>
</evidence>
<sequence>MRNLFTLLNHRMLLILMLHFFLGLEMLLIERPLAMWQCHYRSDLRTIETLGIFRFVGDIFVVLLLSFGPGCEIMICSRIMLEIFVLFGVELLVEGINL</sequence>
<dbReference type="AlphaFoldDB" id="A0A2K1L147"/>
<evidence type="ECO:0000313" key="4">
    <source>
        <dbReference type="Proteomes" id="UP000006727"/>
    </source>
</evidence>
<dbReference type="EnsemblPlants" id="Pp3c2_11289V3.1">
    <property type="protein sequence ID" value="PAC:32934659.CDS.1"/>
    <property type="gene ID" value="Pp3c2_11289"/>
</dbReference>
<feature type="transmembrane region" description="Helical" evidence="1">
    <location>
        <begin position="12"/>
        <end position="29"/>
    </location>
</feature>
<dbReference type="EMBL" id="ABEU02000002">
    <property type="protein sequence ID" value="PNR59745.1"/>
    <property type="molecule type" value="Genomic_DNA"/>
</dbReference>
<dbReference type="Proteomes" id="UP000006727">
    <property type="component" value="Chromosome 2"/>
</dbReference>
<keyword evidence="1" id="KW-1133">Transmembrane helix</keyword>
<feature type="transmembrane region" description="Helical" evidence="1">
    <location>
        <begin position="49"/>
        <end position="67"/>
    </location>
</feature>
<gene>
    <name evidence="2" type="ORF">PHYPA_002537</name>
</gene>
<proteinExistence type="predicted"/>
<name>A0A2K1L147_PHYPA</name>
<reference evidence="2 4" key="1">
    <citation type="journal article" date="2008" name="Science">
        <title>The Physcomitrella genome reveals evolutionary insights into the conquest of land by plants.</title>
        <authorList>
            <person name="Rensing S."/>
            <person name="Lang D."/>
            <person name="Zimmer A."/>
            <person name="Terry A."/>
            <person name="Salamov A."/>
            <person name="Shapiro H."/>
            <person name="Nishiyama T."/>
            <person name="Perroud P.-F."/>
            <person name="Lindquist E."/>
            <person name="Kamisugi Y."/>
            <person name="Tanahashi T."/>
            <person name="Sakakibara K."/>
            <person name="Fujita T."/>
            <person name="Oishi K."/>
            <person name="Shin-I T."/>
            <person name="Kuroki Y."/>
            <person name="Toyoda A."/>
            <person name="Suzuki Y."/>
            <person name="Hashimoto A."/>
            <person name="Yamaguchi K."/>
            <person name="Sugano A."/>
            <person name="Kohara Y."/>
            <person name="Fujiyama A."/>
            <person name="Anterola A."/>
            <person name="Aoki S."/>
            <person name="Ashton N."/>
            <person name="Barbazuk W.B."/>
            <person name="Barker E."/>
            <person name="Bennetzen J."/>
            <person name="Bezanilla M."/>
            <person name="Blankenship R."/>
            <person name="Cho S.H."/>
            <person name="Dutcher S."/>
            <person name="Estelle M."/>
            <person name="Fawcett J.A."/>
            <person name="Gundlach H."/>
            <person name="Hanada K."/>
            <person name="Heyl A."/>
            <person name="Hicks K.A."/>
            <person name="Hugh J."/>
            <person name="Lohr M."/>
            <person name="Mayer K."/>
            <person name="Melkozernov A."/>
            <person name="Murata T."/>
            <person name="Nelson D."/>
            <person name="Pils B."/>
            <person name="Prigge M."/>
            <person name="Reiss B."/>
            <person name="Renner T."/>
            <person name="Rombauts S."/>
            <person name="Rushton P."/>
            <person name="Sanderfoot A."/>
            <person name="Schween G."/>
            <person name="Shiu S.-H."/>
            <person name="Stueber K."/>
            <person name="Theodoulou F.L."/>
            <person name="Tu H."/>
            <person name="Van de Peer Y."/>
            <person name="Verrier P.J."/>
            <person name="Waters E."/>
            <person name="Wood A."/>
            <person name="Yang L."/>
            <person name="Cove D."/>
            <person name="Cuming A."/>
            <person name="Hasebe M."/>
            <person name="Lucas S."/>
            <person name="Mishler D.B."/>
            <person name="Reski R."/>
            <person name="Grigoriev I."/>
            <person name="Quatrano R.S."/>
            <person name="Boore J.L."/>
        </authorList>
    </citation>
    <scope>NUCLEOTIDE SEQUENCE [LARGE SCALE GENOMIC DNA]</scope>
    <source>
        <strain evidence="3 4">cv. Gransden 2004</strain>
    </source>
</reference>
<evidence type="ECO:0000256" key="1">
    <source>
        <dbReference type="SAM" id="Phobius"/>
    </source>
</evidence>
<accession>A0A2K1L147</accession>
<keyword evidence="1" id="KW-0812">Transmembrane</keyword>
<organism evidence="2">
    <name type="scientific">Physcomitrium patens</name>
    <name type="common">Spreading-leaved earth moss</name>
    <name type="synonym">Physcomitrella patens</name>
    <dbReference type="NCBI Taxonomy" id="3218"/>
    <lineage>
        <taxon>Eukaryota</taxon>
        <taxon>Viridiplantae</taxon>
        <taxon>Streptophyta</taxon>
        <taxon>Embryophyta</taxon>
        <taxon>Bryophyta</taxon>
        <taxon>Bryophytina</taxon>
        <taxon>Bryopsida</taxon>
        <taxon>Funariidae</taxon>
        <taxon>Funariales</taxon>
        <taxon>Funariaceae</taxon>
        <taxon>Physcomitrium</taxon>
    </lineage>
</organism>
<evidence type="ECO:0000313" key="3">
    <source>
        <dbReference type="EnsemblPlants" id="PAC:32934659.CDS.1"/>
    </source>
</evidence>
<protein>
    <submittedName>
        <fullName evidence="2 3">Uncharacterized protein</fullName>
    </submittedName>
</protein>